<dbReference type="InterPro" id="IPR002372">
    <property type="entry name" value="PQQ_rpt_dom"/>
</dbReference>
<evidence type="ECO:0000313" key="4">
    <source>
        <dbReference type="EMBL" id="MDN4614324.1"/>
    </source>
</evidence>
<dbReference type="Gene3D" id="2.130.10.10">
    <property type="entry name" value="YVTN repeat-like/Quinoprotein amine dehydrogenase"/>
    <property type="match status" value="1"/>
</dbReference>
<accession>A0ABT8KDD3</accession>
<feature type="region of interest" description="Disordered" evidence="1">
    <location>
        <begin position="66"/>
        <end position="103"/>
    </location>
</feature>
<name>A0ABT8KDD3_9MICO</name>
<dbReference type="InterPro" id="IPR011047">
    <property type="entry name" value="Quinoprotein_ADH-like_sf"/>
</dbReference>
<comment type="caution">
    <text evidence="4">The sequence shown here is derived from an EMBL/GenBank/DDBJ whole genome shotgun (WGS) entry which is preliminary data.</text>
</comment>
<sequence>MSTAEFDPTRSAAIRQLLLDTVAEAPRRERRTRFAIIGALTGAALAIAGGTAALALTGVLHFGAPEPGPAPLPTPTQTSTGAPTPTPSPTPTRDARPLRVTTDPIRPHDVTTVATDPGWGIDLPGTDESCEQRTAYDIADGYALFQIGSKVIGDRADDCTLPDDHLALTMVDTHTGTVLWTREWRWESDVPGGTDTHVALLGTTGRALIVSPRSSSGPHDVIDLSTGSTIASAAFGTAGLPAQQVVPVGGDSGDVLVALPPDPGAGFPEARLLRADPRDASHAVWTRSLGLSAWLQSPRYNATGVVPISWRTAEGDAGHFNGVLDVDTGAVVQGAAYDSAWLTENAALRTSQPDPNGTVQLSGIDRAGSALWTDVLPAGSDIREIRTLSARPGSPVGTTVGSDLVAAVSGGGLLVFDALDGRLRWNVALDRCAPATAGQSYPDVFLDEQRNAIVLGYGGGRTCSFDAASGAPAPVPDTPMSADGPMPLRGWSEDYAVPDWTADGTGAAYDRATGARLWQTPTEKQERWYFAGGVLIRERGRHIEPLG</sequence>
<feature type="domain" description="Pyrrolo-quinoline quinone repeat" evidence="3">
    <location>
        <begin position="362"/>
        <end position="525"/>
    </location>
</feature>
<dbReference type="RefSeq" id="WP_301211277.1">
    <property type="nucleotide sequence ID" value="NZ_JAROCF010000001.1"/>
</dbReference>
<dbReference type="InterPro" id="IPR015943">
    <property type="entry name" value="WD40/YVTN_repeat-like_dom_sf"/>
</dbReference>
<reference evidence="4" key="1">
    <citation type="submission" date="2023-06" db="EMBL/GenBank/DDBJ databases">
        <title>MT1 and MT2 Draft Genomes of Novel Species.</title>
        <authorList>
            <person name="Venkateswaran K."/>
        </authorList>
    </citation>
    <scope>NUCLEOTIDE SEQUENCE</scope>
    <source>
        <strain evidence="4">F6_8S_P_1B</strain>
    </source>
</reference>
<organism evidence="4 5">
    <name type="scientific">Leifsonia williamsii</name>
    <dbReference type="NCBI Taxonomy" id="3035919"/>
    <lineage>
        <taxon>Bacteria</taxon>
        <taxon>Bacillati</taxon>
        <taxon>Actinomycetota</taxon>
        <taxon>Actinomycetes</taxon>
        <taxon>Micrococcales</taxon>
        <taxon>Microbacteriaceae</taxon>
        <taxon>Leifsonia</taxon>
    </lineage>
</organism>
<keyword evidence="2" id="KW-0472">Membrane</keyword>
<keyword evidence="2" id="KW-0812">Transmembrane</keyword>
<keyword evidence="5" id="KW-1185">Reference proteome</keyword>
<feature type="transmembrane region" description="Helical" evidence="2">
    <location>
        <begin position="34"/>
        <end position="62"/>
    </location>
</feature>
<keyword evidence="2" id="KW-1133">Transmembrane helix</keyword>
<dbReference type="SUPFAM" id="SSF50998">
    <property type="entry name" value="Quinoprotein alcohol dehydrogenase-like"/>
    <property type="match status" value="1"/>
</dbReference>
<gene>
    <name evidence="4" type="ORF">P5G50_07670</name>
</gene>
<evidence type="ECO:0000256" key="1">
    <source>
        <dbReference type="SAM" id="MobiDB-lite"/>
    </source>
</evidence>
<dbReference type="EMBL" id="JAROCF010000001">
    <property type="protein sequence ID" value="MDN4614324.1"/>
    <property type="molecule type" value="Genomic_DNA"/>
</dbReference>
<evidence type="ECO:0000256" key="2">
    <source>
        <dbReference type="SAM" id="Phobius"/>
    </source>
</evidence>
<dbReference type="Pfam" id="PF13360">
    <property type="entry name" value="PQQ_2"/>
    <property type="match status" value="1"/>
</dbReference>
<evidence type="ECO:0000259" key="3">
    <source>
        <dbReference type="Pfam" id="PF13360"/>
    </source>
</evidence>
<protein>
    <submittedName>
        <fullName evidence="4">PQQ-binding-like beta-propeller repeat protein</fullName>
    </submittedName>
</protein>
<proteinExistence type="predicted"/>
<evidence type="ECO:0000313" key="5">
    <source>
        <dbReference type="Proteomes" id="UP001174208"/>
    </source>
</evidence>
<dbReference type="Proteomes" id="UP001174208">
    <property type="component" value="Unassembled WGS sequence"/>
</dbReference>